<evidence type="ECO:0000256" key="1">
    <source>
        <dbReference type="ARBA" id="ARBA00007494"/>
    </source>
</evidence>
<dbReference type="InterPro" id="IPR029063">
    <property type="entry name" value="SAM-dependent_MTases_sf"/>
</dbReference>
<sequence length="90" mass="10337">KSMHMASLMNNTGAIMSCDIYDHKLELINQNAERLGVSIISTKLQDGRYLPDNWKEQFDRVLVDAPCSGLGILQKKLDMRWRKTESLLIE</sequence>
<dbReference type="GO" id="GO:0008173">
    <property type="term" value="F:RNA methyltransferase activity"/>
    <property type="evidence" value="ECO:0007669"/>
    <property type="project" value="InterPro"/>
</dbReference>
<evidence type="ECO:0000256" key="2">
    <source>
        <dbReference type="ARBA" id="ARBA00022603"/>
    </source>
</evidence>
<dbReference type="AlphaFoldDB" id="W1Y627"/>
<evidence type="ECO:0000259" key="6">
    <source>
        <dbReference type="PROSITE" id="PS51686"/>
    </source>
</evidence>
<dbReference type="Pfam" id="PF01189">
    <property type="entry name" value="Methyltr_RsmB-F"/>
    <property type="match status" value="1"/>
</dbReference>
<protein>
    <submittedName>
        <fullName evidence="7">Sun protein</fullName>
    </submittedName>
</protein>
<dbReference type="InterPro" id="IPR049560">
    <property type="entry name" value="MeTrfase_RsmB-F_NOP2_cat"/>
</dbReference>
<dbReference type="PROSITE" id="PS51686">
    <property type="entry name" value="SAM_MT_RSMB_NOP"/>
    <property type="match status" value="1"/>
</dbReference>
<reference evidence="7" key="1">
    <citation type="submission" date="2013-12" db="EMBL/GenBank/DDBJ databases">
        <title>A Varibaculum cambriense genome reconstructed from a premature infant gut community with otherwise low bacterial novelty that shifts toward anaerobic metabolism during the third week of life.</title>
        <authorList>
            <person name="Brown C.T."/>
            <person name="Sharon I."/>
            <person name="Thomas B.C."/>
            <person name="Castelle C.J."/>
            <person name="Morowitz M.J."/>
            <person name="Banfield J.F."/>
        </authorList>
    </citation>
    <scope>NUCLEOTIDE SEQUENCE</scope>
</reference>
<keyword evidence="2" id="KW-0489">Methyltransferase</keyword>
<proteinExistence type="inferred from homology"/>
<gene>
    <name evidence="7" type="ORF">Q604_UNBC07840G0001</name>
</gene>
<evidence type="ECO:0000256" key="3">
    <source>
        <dbReference type="ARBA" id="ARBA00022679"/>
    </source>
</evidence>
<dbReference type="GO" id="GO:0003723">
    <property type="term" value="F:RNA binding"/>
    <property type="evidence" value="ECO:0007669"/>
    <property type="project" value="UniProtKB-KW"/>
</dbReference>
<feature type="domain" description="SAM-dependent MTase RsmB/NOP-type" evidence="6">
    <location>
        <begin position="1"/>
        <end position="90"/>
    </location>
</feature>
<feature type="non-terminal residue" evidence="7">
    <location>
        <position position="90"/>
    </location>
</feature>
<name>W1Y627_9ZZZZ</name>
<dbReference type="PANTHER" id="PTHR22807">
    <property type="entry name" value="NOP2 YEAST -RELATED NOL1/NOP2/FMU SUN DOMAIN-CONTAINING"/>
    <property type="match status" value="1"/>
</dbReference>
<evidence type="ECO:0000256" key="4">
    <source>
        <dbReference type="ARBA" id="ARBA00022691"/>
    </source>
</evidence>
<evidence type="ECO:0000313" key="7">
    <source>
        <dbReference type="EMBL" id="ETJ37987.1"/>
    </source>
</evidence>
<dbReference type="InterPro" id="IPR023267">
    <property type="entry name" value="RCMT"/>
</dbReference>
<comment type="similarity">
    <text evidence="1">Belongs to the class I-like SAM-binding methyltransferase superfamily. RsmB/NOP family.</text>
</comment>
<dbReference type="InterPro" id="IPR001678">
    <property type="entry name" value="MeTrfase_RsmB-F_NOP2_dom"/>
</dbReference>
<dbReference type="InterPro" id="IPR018314">
    <property type="entry name" value="RsmB/NOL1/NOP2-like_CS"/>
</dbReference>
<evidence type="ECO:0000256" key="5">
    <source>
        <dbReference type="ARBA" id="ARBA00022884"/>
    </source>
</evidence>
<dbReference type="PROSITE" id="PS01153">
    <property type="entry name" value="NOL1_NOP2_SUN"/>
    <property type="match status" value="1"/>
</dbReference>
<feature type="non-terminal residue" evidence="7">
    <location>
        <position position="1"/>
    </location>
</feature>
<accession>W1Y627</accession>
<organism evidence="7">
    <name type="scientific">human gut metagenome</name>
    <dbReference type="NCBI Taxonomy" id="408170"/>
    <lineage>
        <taxon>unclassified sequences</taxon>
        <taxon>metagenomes</taxon>
        <taxon>organismal metagenomes</taxon>
    </lineage>
</organism>
<dbReference type="PANTHER" id="PTHR22807:SF53">
    <property type="entry name" value="RIBOSOMAL RNA SMALL SUBUNIT METHYLTRANSFERASE B-RELATED"/>
    <property type="match status" value="1"/>
</dbReference>
<keyword evidence="3" id="KW-0808">Transferase</keyword>
<dbReference type="GO" id="GO:0001510">
    <property type="term" value="P:RNA methylation"/>
    <property type="evidence" value="ECO:0007669"/>
    <property type="project" value="InterPro"/>
</dbReference>
<dbReference type="EMBL" id="AZMM01007840">
    <property type="protein sequence ID" value="ETJ37987.1"/>
    <property type="molecule type" value="Genomic_DNA"/>
</dbReference>
<keyword evidence="4" id="KW-0949">S-adenosyl-L-methionine</keyword>
<comment type="caution">
    <text evidence="7">The sequence shown here is derived from an EMBL/GenBank/DDBJ whole genome shotgun (WGS) entry which is preliminary data.</text>
</comment>
<dbReference type="Gene3D" id="3.40.50.150">
    <property type="entry name" value="Vaccinia Virus protein VP39"/>
    <property type="match status" value="1"/>
</dbReference>
<keyword evidence="5" id="KW-0694">RNA-binding</keyword>
<dbReference type="SUPFAM" id="SSF53335">
    <property type="entry name" value="S-adenosyl-L-methionine-dependent methyltransferases"/>
    <property type="match status" value="1"/>
</dbReference>